<sequence>MLALEEEIKMIVGRAAKSKKEIDSKIQTFLQQSTKARESVAEQLPAVEKRQSDVTRDYDSLMTELEPLHAELQRQKDTNLEEQKARIEESEQAALKAWEDTKKAVAEIFWKMEIILIRPVCTTFDDVV</sequence>
<evidence type="ECO:0000313" key="2">
    <source>
        <dbReference type="Proteomes" id="UP001152561"/>
    </source>
</evidence>
<protein>
    <submittedName>
        <fullName evidence="1">Uncharacterized protein</fullName>
    </submittedName>
</protein>
<gene>
    <name evidence="1" type="ORF">K7X08_007511</name>
</gene>
<reference evidence="2" key="1">
    <citation type="journal article" date="2023" name="Proc. Natl. Acad. Sci. U.S.A.">
        <title>Genomic and structural basis for evolution of tropane alkaloid biosynthesis.</title>
        <authorList>
            <person name="Wanga Y.-J."/>
            <person name="Taina T."/>
            <person name="Yua J.-Y."/>
            <person name="Lia J."/>
            <person name="Xua B."/>
            <person name="Chenc J."/>
            <person name="D'Auriad J.C."/>
            <person name="Huanga J.-P."/>
            <person name="Huanga S.-X."/>
        </authorList>
    </citation>
    <scope>NUCLEOTIDE SEQUENCE [LARGE SCALE GENOMIC DNA]</scope>
    <source>
        <strain evidence="2">cv. KIB-2019</strain>
    </source>
</reference>
<dbReference type="OrthoDB" id="1703942at2759"/>
<dbReference type="EMBL" id="JAJAGQ010000019">
    <property type="protein sequence ID" value="KAJ8534187.1"/>
    <property type="molecule type" value="Genomic_DNA"/>
</dbReference>
<evidence type="ECO:0000313" key="1">
    <source>
        <dbReference type="EMBL" id="KAJ8534187.1"/>
    </source>
</evidence>
<proteinExistence type="predicted"/>
<keyword evidence="2" id="KW-1185">Reference proteome</keyword>
<dbReference type="Proteomes" id="UP001152561">
    <property type="component" value="Unassembled WGS sequence"/>
</dbReference>
<accession>A0A9Q1LFT5</accession>
<dbReference type="AlphaFoldDB" id="A0A9Q1LFT5"/>
<name>A0A9Q1LFT5_9SOLA</name>
<comment type="caution">
    <text evidence="1">The sequence shown here is derived from an EMBL/GenBank/DDBJ whole genome shotgun (WGS) entry which is preliminary data.</text>
</comment>
<organism evidence="1 2">
    <name type="scientific">Anisodus acutangulus</name>
    <dbReference type="NCBI Taxonomy" id="402998"/>
    <lineage>
        <taxon>Eukaryota</taxon>
        <taxon>Viridiplantae</taxon>
        <taxon>Streptophyta</taxon>
        <taxon>Embryophyta</taxon>
        <taxon>Tracheophyta</taxon>
        <taxon>Spermatophyta</taxon>
        <taxon>Magnoliopsida</taxon>
        <taxon>eudicotyledons</taxon>
        <taxon>Gunneridae</taxon>
        <taxon>Pentapetalae</taxon>
        <taxon>asterids</taxon>
        <taxon>lamiids</taxon>
        <taxon>Solanales</taxon>
        <taxon>Solanaceae</taxon>
        <taxon>Solanoideae</taxon>
        <taxon>Hyoscyameae</taxon>
        <taxon>Anisodus</taxon>
    </lineage>
</organism>